<dbReference type="GO" id="GO:0016887">
    <property type="term" value="F:ATP hydrolysis activity"/>
    <property type="evidence" value="ECO:0007669"/>
    <property type="project" value="InterPro"/>
</dbReference>
<dbReference type="Gene3D" id="3.10.590.10">
    <property type="entry name" value="ph1033 like domains"/>
    <property type="match status" value="1"/>
</dbReference>
<dbReference type="InterPro" id="IPR027417">
    <property type="entry name" value="P-loop_NTPase"/>
</dbReference>
<dbReference type="SUPFAM" id="SSF88697">
    <property type="entry name" value="PUA domain-like"/>
    <property type="match status" value="1"/>
</dbReference>
<dbReference type="CDD" id="cd00009">
    <property type="entry name" value="AAA"/>
    <property type="match status" value="1"/>
</dbReference>
<dbReference type="Gene3D" id="3.40.50.300">
    <property type="entry name" value="P-loop containing nucleotide triphosphate hydrolases"/>
    <property type="match status" value="1"/>
</dbReference>
<evidence type="ECO:0000313" key="3">
    <source>
        <dbReference type="Proteomes" id="UP000278632"/>
    </source>
</evidence>
<gene>
    <name evidence="2" type="ORF">DMP08_05565</name>
</gene>
<keyword evidence="3" id="KW-1185">Reference proteome</keyword>
<dbReference type="InterPro" id="IPR011704">
    <property type="entry name" value="ATPase_dyneun-rel_AAA"/>
</dbReference>
<dbReference type="AlphaFoldDB" id="A0A3N0BBV1"/>
<dbReference type="RefSeq" id="WP_123191968.1">
    <property type="nucleotide sequence ID" value="NZ_QICD01000008.1"/>
</dbReference>
<evidence type="ECO:0000313" key="2">
    <source>
        <dbReference type="EMBL" id="RNL45039.1"/>
    </source>
</evidence>
<reference evidence="3" key="1">
    <citation type="submission" date="2018-05" db="EMBL/GenBank/DDBJ databases">
        <title>Genome Sequencing of selected type strains of the family Eggerthellaceae.</title>
        <authorList>
            <person name="Danylec N."/>
            <person name="Stoll D.A."/>
            <person name="Doetsch A."/>
            <person name="Huch M."/>
        </authorList>
    </citation>
    <scope>NUCLEOTIDE SEQUENCE [LARGE SCALE GENOMIC DNA]</scope>
    <source>
        <strain evidence="3">DSM 16106</strain>
    </source>
</reference>
<dbReference type="GO" id="GO:0005524">
    <property type="term" value="F:ATP binding"/>
    <property type="evidence" value="ECO:0007669"/>
    <property type="project" value="InterPro"/>
</dbReference>
<dbReference type="InterPro" id="IPR015947">
    <property type="entry name" value="PUA-like_sf"/>
</dbReference>
<dbReference type="InterPro" id="IPR052934">
    <property type="entry name" value="Methyl-DNA_Rec/Restrict_Enz"/>
</dbReference>
<dbReference type="Pfam" id="PF07728">
    <property type="entry name" value="AAA_5"/>
    <property type="match status" value="1"/>
</dbReference>
<name>A0A3N0BBV1_9ACTN</name>
<evidence type="ECO:0000259" key="1">
    <source>
        <dbReference type="SMART" id="SM00382"/>
    </source>
</evidence>
<proteinExistence type="predicted"/>
<sequence>MTEMTQYSWIPSYKAIASKLSEKRNQEGYLLNICNRHANMQGVSRMDPLTFMALFNRHQKDETRSSIIADVLSEFGLKEQRPRDYCGIPVVNNQQWRFMDGQDSHIDEKWDFFECACRFAIGGESEPEFARLFDIVLGQKNIGLAKLTMALFWCFPESFLPLDSNTARYLADAYFVKVDKNSKGSEYLGILKEVRDKTDLSFEAISTAAYDYDGWGPLPGVFDPGIDQALWFELVEDDDIFTPVSMDMLSKMLELGGSSTCKELSEAFGDTPNHYNAVGSSLGERIALKLDIEPRINQWGDNQYWSIPFLGKAADKDQAGTFIWKIRPELKLALEGNTRLLPSSDNASARQSEPGELPSVSNGWWLTASPKIWSFADIAIGEEQSYTLYNEKGNPRRIHKNFIGAKPGDLVIGYEATPVKAVVSICEISQEHDSERMYFKKVRDLTTPIPFETIKNCAELTNMEFLKNPNGSFFRLSEAEVAAILELAYEDEEDAPTTAAIESYSDEDFLADVYMEKSDYEDLKGLVTQKKNVILQGAPGTGKTFAAERLAWAIMGCKDKSRIEKIQFHQSTSYDEFVIGFKPNAEGGFFIEEGPFVKFCNKAAADKDRVEYFFIIDEINRANVSKVFGELLMLLEDSHRGEPLKLGIDGRRFCVPENVTIIGMMNTADRGLALIDYALRRRFAFFEMQPALNNQAFMKRVEGCEDQRMLALIDAVRKLNKKIADDPALGDGFRIGHSYFCKKKEVEPGCVDSIVKYELVPLIREYWFDDRKTADTEIARLRSLQ</sequence>
<dbReference type="EMBL" id="QICD01000008">
    <property type="protein sequence ID" value="RNL45039.1"/>
    <property type="molecule type" value="Genomic_DNA"/>
</dbReference>
<protein>
    <recommendedName>
        <fullName evidence="1">AAA+ ATPase domain-containing protein</fullName>
    </recommendedName>
</protein>
<dbReference type="InterPro" id="IPR003593">
    <property type="entry name" value="AAA+_ATPase"/>
</dbReference>
<dbReference type="SMART" id="SM00382">
    <property type="entry name" value="AAA"/>
    <property type="match status" value="1"/>
</dbReference>
<dbReference type="PANTHER" id="PTHR37291">
    <property type="entry name" value="5-METHYLCYTOSINE-SPECIFIC RESTRICTION ENZYME B"/>
    <property type="match status" value="1"/>
</dbReference>
<dbReference type="Pfam" id="PF01878">
    <property type="entry name" value="EVE"/>
    <property type="match status" value="1"/>
</dbReference>
<dbReference type="PANTHER" id="PTHR37291:SF1">
    <property type="entry name" value="TYPE IV METHYL-DIRECTED RESTRICTION ENZYME ECOKMCRB SUBUNIT"/>
    <property type="match status" value="1"/>
</dbReference>
<feature type="domain" description="AAA+ ATPase" evidence="1">
    <location>
        <begin position="529"/>
        <end position="689"/>
    </location>
</feature>
<accession>A0A3N0BBV1</accession>
<dbReference type="Proteomes" id="UP000278632">
    <property type="component" value="Unassembled WGS sequence"/>
</dbReference>
<dbReference type="OrthoDB" id="3175502at2"/>
<organism evidence="2 3">
    <name type="scientific">Paraeggerthella hongkongensis</name>
    <dbReference type="NCBI Taxonomy" id="230658"/>
    <lineage>
        <taxon>Bacteria</taxon>
        <taxon>Bacillati</taxon>
        <taxon>Actinomycetota</taxon>
        <taxon>Coriobacteriia</taxon>
        <taxon>Eggerthellales</taxon>
        <taxon>Eggerthellaceae</taxon>
        <taxon>Paraeggerthella</taxon>
    </lineage>
</organism>
<comment type="caution">
    <text evidence="2">The sequence shown here is derived from an EMBL/GenBank/DDBJ whole genome shotgun (WGS) entry which is preliminary data.</text>
</comment>
<dbReference type="SUPFAM" id="SSF52540">
    <property type="entry name" value="P-loop containing nucleoside triphosphate hydrolases"/>
    <property type="match status" value="1"/>
</dbReference>
<dbReference type="InterPro" id="IPR002740">
    <property type="entry name" value="EVE_domain"/>
</dbReference>